<accession>A0AAD2G0Z0</accession>
<name>A0AAD2G0Z0_9STRA</name>
<reference evidence="1" key="1">
    <citation type="submission" date="2023-08" db="EMBL/GenBank/DDBJ databases">
        <authorList>
            <person name="Audoor S."/>
            <person name="Bilcke G."/>
        </authorList>
    </citation>
    <scope>NUCLEOTIDE SEQUENCE</scope>
</reference>
<dbReference type="EMBL" id="CAKOGP040001993">
    <property type="protein sequence ID" value="CAJ1959425.1"/>
    <property type="molecule type" value="Genomic_DNA"/>
</dbReference>
<proteinExistence type="predicted"/>
<protein>
    <submittedName>
        <fullName evidence="1">Uncharacterized protein</fullName>
    </submittedName>
</protein>
<dbReference type="Proteomes" id="UP001295423">
    <property type="component" value="Unassembled WGS sequence"/>
</dbReference>
<gene>
    <name evidence="1" type="ORF">CYCCA115_LOCUS17848</name>
</gene>
<sequence>MMENIESWARTAYGYRGIRLDYIFRENSEVPVVGDPGFLRADDGSRSIEEELVRRAAHTGAVFRRNNQKFWVMLHAVTHETDAYNHVRQFAPSLNGRLLTSLCLHNIVEGNISLSVSLQHFTGTVKLEASLGILLSAFTLCRPTTCQQRGGK</sequence>
<dbReference type="AlphaFoldDB" id="A0AAD2G0Z0"/>
<comment type="caution">
    <text evidence="1">The sequence shown here is derived from an EMBL/GenBank/DDBJ whole genome shotgun (WGS) entry which is preliminary data.</text>
</comment>
<evidence type="ECO:0000313" key="2">
    <source>
        <dbReference type="Proteomes" id="UP001295423"/>
    </source>
</evidence>
<keyword evidence="2" id="KW-1185">Reference proteome</keyword>
<organism evidence="1 2">
    <name type="scientific">Cylindrotheca closterium</name>
    <dbReference type="NCBI Taxonomy" id="2856"/>
    <lineage>
        <taxon>Eukaryota</taxon>
        <taxon>Sar</taxon>
        <taxon>Stramenopiles</taxon>
        <taxon>Ochrophyta</taxon>
        <taxon>Bacillariophyta</taxon>
        <taxon>Bacillariophyceae</taxon>
        <taxon>Bacillariophycidae</taxon>
        <taxon>Bacillariales</taxon>
        <taxon>Bacillariaceae</taxon>
        <taxon>Cylindrotheca</taxon>
    </lineage>
</organism>
<evidence type="ECO:0000313" key="1">
    <source>
        <dbReference type="EMBL" id="CAJ1959425.1"/>
    </source>
</evidence>